<feature type="transmembrane region" description="Helical" evidence="1">
    <location>
        <begin position="7"/>
        <end position="33"/>
    </location>
</feature>
<reference evidence="2 3" key="1">
    <citation type="journal article" date="2011" name="Stand. Genomic Sci.">
        <title>Complete genome sequence of Treponema succinifaciens type strain (6091).</title>
        <authorList>
            <person name="Han C."/>
            <person name="Gronow S."/>
            <person name="Teshima H."/>
            <person name="Lapidus A."/>
            <person name="Nolan M."/>
            <person name="Lucas S."/>
            <person name="Hammon N."/>
            <person name="Deshpande S."/>
            <person name="Cheng J.F."/>
            <person name="Zeytun A."/>
            <person name="Tapia R."/>
            <person name="Goodwin L."/>
            <person name="Pitluck S."/>
            <person name="Liolios K."/>
            <person name="Pagani I."/>
            <person name="Ivanova N."/>
            <person name="Mavromatis K."/>
            <person name="Mikhailova N."/>
            <person name="Huntemann M."/>
            <person name="Pati A."/>
            <person name="Chen A."/>
            <person name="Palaniappan K."/>
            <person name="Land M."/>
            <person name="Hauser L."/>
            <person name="Brambilla E.M."/>
            <person name="Rohde M."/>
            <person name="Goker M."/>
            <person name="Woyke T."/>
            <person name="Bristow J."/>
            <person name="Eisen J.A."/>
            <person name="Markowitz V."/>
            <person name="Hugenholtz P."/>
            <person name="Kyrpides N.C."/>
            <person name="Klenk H.P."/>
            <person name="Detter J.C."/>
        </authorList>
    </citation>
    <scope>NUCLEOTIDE SEQUENCE [LARGE SCALE GENOMIC DNA]</scope>
    <source>
        <strain evidence="3">ATCC 33096 / DSM 2489 / 6091</strain>
    </source>
</reference>
<dbReference type="EMBL" id="CP002631">
    <property type="protein sequence ID" value="AEB15034.1"/>
    <property type="molecule type" value="Genomic_DNA"/>
</dbReference>
<accession>F2NWB3</accession>
<dbReference type="Proteomes" id="UP000006852">
    <property type="component" value="Chromosome"/>
</dbReference>
<feature type="transmembrane region" description="Helical" evidence="1">
    <location>
        <begin position="145"/>
        <end position="172"/>
    </location>
</feature>
<dbReference type="KEGG" id="tsu:Tresu_2165"/>
<feature type="transmembrane region" description="Helical" evidence="1">
    <location>
        <begin position="45"/>
        <end position="62"/>
    </location>
</feature>
<dbReference type="GeneID" id="302999288"/>
<evidence type="ECO:0000313" key="3">
    <source>
        <dbReference type="Proteomes" id="UP000006852"/>
    </source>
</evidence>
<keyword evidence="1" id="KW-1133">Transmembrane helix</keyword>
<dbReference type="RefSeq" id="WP_013702287.1">
    <property type="nucleotide sequence ID" value="NC_015385.1"/>
</dbReference>
<dbReference type="HOGENOM" id="CLU_098869_0_0_12"/>
<organism evidence="2 3">
    <name type="scientific">Treponema succinifaciens (strain ATCC 33096 / DSM 2489 / 6091)</name>
    <dbReference type="NCBI Taxonomy" id="869209"/>
    <lineage>
        <taxon>Bacteria</taxon>
        <taxon>Pseudomonadati</taxon>
        <taxon>Spirochaetota</taxon>
        <taxon>Spirochaetia</taxon>
        <taxon>Spirochaetales</taxon>
        <taxon>Treponemataceae</taxon>
        <taxon>Treponema</taxon>
    </lineage>
</organism>
<feature type="transmembrane region" description="Helical" evidence="1">
    <location>
        <begin position="184"/>
        <end position="204"/>
    </location>
</feature>
<dbReference type="eggNOG" id="ENOG50330SW">
    <property type="taxonomic scope" value="Bacteria"/>
</dbReference>
<gene>
    <name evidence="2" type="ordered locus">Tresu_2165</name>
</gene>
<proteinExistence type="predicted"/>
<keyword evidence="1" id="KW-0472">Membrane</keyword>
<feature type="transmembrane region" description="Helical" evidence="1">
    <location>
        <begin position="115"/>
        <end position="133"/>
    </location>
</feature>
<protein>
    <submittedName>
        <fullName evidence="2">Uncharacterized protein</fullName>
    </submittedName>
</protein>
<feature type="transmembrane region" description="Helical" evidence="1">
    <location>
        <begin position="74"/>
        <end position="95"/>
    </location>
</feature>
<sequence length="210" mass="23228">MKKKIYFSLALNILITAFEISAVILSIIEYGGFSFFKFYTQDSNILLGISCAVMAFCKIRFLCSGKKISDSVKLFTYIAVCCTTLTITVVLALLIPNAGGYTMKNFSHYMLEGSGLFMHFVCPVLALVSFICFEEIPLKFSHTVCAIVPTLIYAAVLFVLNIASVLVGPYFFLHVYEQSVLASVGWTFVVIGGNYLMSVGIWAASRKKSF</sequence>
<keyword evidence="1" id="KW-0812">Transmembrane</keyword>
<name>F2NWB3_TRES6</name>
<reference evidence="3" key="2">
    <citation type="submission" date="2011-04" db="EMBL/GenBank/DDBJ databases">
        <title>The complete genome of chromosome of Treponema succinifaciens DSM 2489.</title>
        <authorList>
            <person name="Lucas S."/>
            <person name="Copeland A."/>
            <person name="Lapidus A."/>
            <person name="Bruce D."/>
            <person name="Goodwin L."/>
            <person name="Pitluck S."/>
            <person name="Peters L."/>
            <person name="Kyrpides N."/>
            <person name="Mavromatis K."/>
            <person name="Ivanova N."/>
            <person name="Ovchinnikova G."/>
            <person name="Teshima H."/>
            <person name="Detter J.C."/>
            <person name="Tapia R."/>
            <person name="Han C."/>
            <person name="Land M."/>
            <person name="Hauser L."/>
            <person name="Markowitz V."/>
            <person name="Cheng J.-F."/>
            <person name="Hugenholtz P."/>
            <person name="Woyke T."/>
            <person name="Wu D."/>
            <person name="Gronow S."/>
            <person name="Wellnitz S."/>
            <person name="Brambilla E."/>
            <person name="Klenk H.-P."/>
            <person name="Eisen J.A."/>
        </authorList>
    </citation>
    <scope>NUCLEOTIDE SEQUENCE [LARGE SCALE GENOMIC DNA]</scope>
    <source>
        <strain evidence="3">ATCC 33096 / DSM 2489 / 6091</strain>
    </source>
</reference>
<evidence type="ECO:0000256" key="1">
    <source>
        <dbReference type="SAM" id="Phobius"/>
    </source>
</evidence>
<evidence type="ECO:0000313" key="2">
    <source>
        <dbReference type="EMBL" id="AEB15034.1"/>
    </source>
</evidence>
<keyword evidence="3" id="KW-1185">Reference proteome</keyword>
<dbReference type="AlphaFoldDB" id="F2NWB3"/>
<dbReference type="OrthoDB" id="2002581at2"/>
<dbReference type="STRING" id="869209.Tresu_2165"/>